<feature type="transmembrane region" description="Helical" evidence="2">
    <location>
        <begin position="6"/>
        <end position="30"/>
    </location>
</feature>
<dbReference type="EMBL" id="CZPT02001527">
    <property type="protein sequence ID" value="SCU70883.1"/>
    <property type="molecule type" value="Genomic_DNA"/>
</dbReference>
<dbReference type="Pfam" id="PF00561">
    <property type="entry name" value="Abhydrolase_1"/>
    <property type="match status" value="1"/>
</dbReference>
<organism evidence="4 5">
    <name type="scientific">Trypanosoma equiperdum</name>
    <dbReference type="NCBI Taxonomy" id="5694"/>
    <lineage>
        <taxon>Eukaryota</taxon>
        <taxon>Discoba</taxon>
        <taxon>Euglenozoa</taxon>
        <taxon>Kinetoplastea</taxon>
        <taxon>Metakinetoplastina</taxon>
        <taxon>Trypanosomatida</taxon>
        <taxon>Trypanosomatidae</taxon>
        <taxon>Trypanosoma</taxon>
    </lineage>
</organism>
<accession>A0A1G4IF09</accession>
<dbReference type="VEuPathDB" id="TriTrypDB:TEOVI_000245800"/>
<dbReference type="PANTHER" id="PTHR12277:SF81">
    <property type="entry name" value="PROTEIN ABHD13"/>
    <property type="match status" value="1"/>
</dbReference>
<proteinExistence type="predicted"/>
<keyword evidence="2" id="KW-1133">Transmembrane helix</keyword>
<reference evidence="4" key="1">
    <citation type="submission" date="2016-09" db="EMBL/GenBank/DDBJ databases">
        <authorList>
            <person name="Hebert L."/>
            <person name="Moumen B."/>
        </authorList>
    </citation>
    <scope>NUCLEOTIDE SEQUENCE [LARGE SCALE GENOMIC DNA]</scope>
    <source>
        <strain evidence="4">OVI</strain>
    </source>
</reference>
<dbReference type="GO" id="GO:0008474">
    <property type="term" value="F:palmitoyl-(protein) hydrolase activity"/>
    <property type="evidence" value="ECO:0007669"/>
    <property type="project" value="TreeGrafter"/>
</dbReference>
<feature type="domain" description="AB hydrolase-1" evidence="3">
    <location>
        <begin position="142"/>
        <end position="249"/>
    </location>
</feature>
<evidence type="ECO:0000256" key="2">
    <source>
        <dbReference type="SAM" id="Phobius"/>
    </source>
</evidence>
<sequence>MSAERVAVTLLMWVLVALLVSTIFLAAVGYRMRESQNHFLYFPNVPAGSTFVCDSPLERGYRNSEQVHIRTADGLTLRGFIMWPPMELQERPRQQHYMEERMGYMLRVPPLSAASDRSNPNPPFLERLEGSGTGSAHPQCSILYFHGNAGNVGHRIPIAAMLSTKCRCAVLMVDYRGYGQSDSVSPTQEGVMLDAQACLDYLLCHPHIPADRIFVMGTSLGGAVAIHLAAEPHNAKHIAGVIVENTFTSIGDMASEMVRHALNGAQPCFSFLLLSLFEYYVKPLCLHIKWRSIDAVQKICAPMLFLSGLKDNVVPPLQMKKLYSKTFSTRSRRFVEYPEGDHNTLPLIPGYGETVNAFIQDVLRHREQLI</sequence>
<dbReference type="Gene3D" id="3.40.50.1820">
    <property type="entry name" value="alpha/beta hydrolase"/>
    <property type="match status" value="1"/>
</dbReference>
<keyword evidence="2" id="KW-0472">Membrane</keyword>
<evidence type="ECO:0000256" key="1">
    <source>
        <dbReference type="SAM" id="MobiDB-lite"/>
    </source>
</evidence>
<comment type="caution">
    <text evidence="4">The sequence shown here is derived from an EMBL/GenBank/DDBJ whole genome shotgun (WGS) entry which is preliminary data.</text>
</comment>
<evidence type="ECO:0000313" key="4">
    <source>
        <dbReference type="EMBL" id="SCU70883.1"/>
    </source>
</evidence>
<dbReference type="Proteomes" id="UP000195570">
    <property type="component" value="Unassembled WGS sequence"/>
</dbReference>
<keyword evidence="2" id="KW-0812">Transmembrane</keyword>
<dbReference type="InterPro" id="IPR029058">
    <property type="entry name" value="AB_hydrolase_fold"/>
</dbReference>
<dbReference type="InterPro" id="IPR000073">
    <property type="entry name" value="AB_hydrolase_1"/>
</dbReference>
<keyword evidence="5" id="KW-1185">Reference proteome</keyword>
<dbReference type="GeneID" id="92376398"/>
<dbReference type="PANTHER" id="PTHR12277">
    <property type="entry name" value="ALPHA/BETA HYDROLASE DOMAIN-CONTAINING PROTEIN"/>
    <property type="match status" value="1"/>
</dbReference>
<dbReference type="SUPFAM" id="SSF53474">
    <property type="entry name" value="alpha/beta-Hydrolases"/>
    <property type="match status" value="1"/>
</dbReference>
<dbReference type="AlphaFoldDB" id="A0A1G4IF09"/>
<protein>
    <submittedName>
        <fullName evidence="4">Bem46-like serine peptidase</fullName>
    </submittedName>
</protein>
<dbReference type="GO" id="GO:0016020">
    <property type="term" value="C:membrane"/>
    <property type="evidence" value="ECO:0007669"/>
    <property type="project" value="TreeGrafter"/>
</dbReference>
<evidence type="ECO:0000313" key="5">
    <source>
        <dbReference type="Proteomes" id="UP000195570"/>
    </source>
</evidence>
<gene>
    <name evidence="4" type="ORF">TEOVI_000245800</name>
</gene>
<dbReference type="RefSeq" id="XP_067081636.1">
    <property type="nucleotide sequence ID" value="XM_067225535.1"/>
</dbReference>
<name>A0A1G4IF09_TRYEQ</name>
<evidence type="ECO:0000259" key="3">
    <source>
        <dbReference type="Pfam" id="PF00561"/>
    </source>
</evidence>
<feature type="region of interest" description="Disordered" evidence="1">
    <location>
        <begin position="113"/>
        <end position="132"/>
    </location>
</feature>